<protein>
    <recommendedName>
        <fullName evidence="4">GAF domain-containing protein</fullName>
    </recommendedName>
</protein>
<feature type="transmembrane region" description="Helical" evidence="1">
    <location>
        <begin position="31"/>
        <end position="52"/>
    </location>
</feature>
<organism evidence="2 3">
    <name type="scientific">Actinophytocola glycyrrhizae</name>
    <dbReference type="NCBI Taxonomy" id="2044873"/>
    <lineage>
        <taxon>Bacteria</taxon>
        <taxon>Bacillati</taxon>
        <taxon>Actinomycetota</taxon>
        <taxon>Actinomycetes</taxon>
        <taxon>Pseudonocardiales</taxon>
        <taxon>Pseudonocardiaceae</taxon>
    </lineage>
</organism>
<evidence type="ECO:0008006" key="4">
    <source>
        <dbReference type="Google" id="ProtNLM"/>
    </source>
</evidence>
<evidence type="ECO:0000313" key="2">
    <source>
        <dbReference type="EMBL" id="MFC4853581.1"/>
    </source>
</evidence>
<name>A0ABV9RZ39_9PSEU</name>
<feature type="transmembrane region" description="Helical" evidence="1">
    <location>
        <begin position="72"/>
        <end position="89"/>
    </location>
</feature>
<accession>A0ABV9RZ39</accession>
<evidence type="ECO:0000313" key="3">
    <source>
        <dbReference type="Proteomes" id="UP001595859"/>
    </source>
</evidence>
<keyword evidence="3" id="KW-1185">Reference proteome</keyword>
<dbReference type="Proteomes" id="UP001595859">
    <property type="component" value="Unassembled WGS sequence"/>
</dbReference>
<keyword evidence="1" id="KW-0812">Transmembrane</keyword>
<proteinExistence type="predicted"/>
<gene>
    <name evidence="2" type="ORF">ACFPCV_08685</name>
</gene>
<dbReference type="RefSeq" id="WP_378055527.1">
    <property type="nucleotide sequence ID" value="NZ_JBHSIS010000003.1"/>
</dbReference>
<sequence length="299" mass="34109">MPFQTRFREIPDIQVTDLHRKGAVQESAGKVVRLIFVLLSVILLGMWVNIYTDHLRSGDPLATIANLGWSNLLLGGGAGCLGASEYVALRRRVMERRDLEHRLEVLRHREHRLLENTLGLVCDLISKTLRVPCNGRYFIAVPDEHGEIFLEQDRELAVLNIRMPREFGFTRVATSTPHIVTGRAFTERRALYERLPIDHHDLYDATIARMIEPTQRWVLACPVLALDPETNRHDDEHLPHGVICFYSTQEPAKAGQQRRVDECLRYAELFADQMSQLLNMLELTQAMAAPHDENTGMAS</sequence>
<evidence type="ECO:0000256" key="1">
    <source>
        <dbReference type="SAM" id="Phobius"/>
    </source>
</evidence>
<comment type="caution">
    <text evidence="2">The sequence shown here is derived from an EMBL/GenBank/DDBJ whole genome shotgun (WGS) entry which is preliminary data.</text>
</comment>
<reference evidence="3" key="1">
    <citation type="journal article" date="2019" name="Int. J. Syst. Evol. Microbiol.">
        <title>The Global Catalogue of Microorganisms (GCM) 10K type strain sequencing project: providing services to taxonomists for standard genome sequencing and annotation.</title>
        <authorList>
            <consortium name="The Broad Institute Genomics Platform"/>
            <consortium name="The Broad Institute Genome Sequencing Center for Infectious Disease"/>
            <person name="Wu L."/>
            <person name="Ma J."/>
        </authorList>
    </citation>
    <scope>NUCLEOTIDE SEQUENCE [LARGE SCALE GENOMIC DNA]</scope>
    <source>
        <strain evidence="3">ZS-22-S1</strain>
    </source>
</reference>
<keyword evidence="1" id="KW-1133">Transmembrane helix</keyword>
<keyword evidence="1" id="KW-0472">Membrane</keyword>
<dbReference type="EMBL" id="JBHSIS010000003">
    <property type="protein sequence ID" value="MFC4853581.1"/>
    <property type="molecule type" value="Genomic_DNA"/>
</dbReference>